<evidence type="ECO:0000313" key="12">
    <source>
        <dbReference type="EMBL" id="MCX2983202.1"/>
    </source>
</evidence>
<accession>A0ABT3TLI7</accession>
<feature type="domain" description="General secretion pathway GspH" evidence="11">
    <location>
        <begin position="46"/>
        <end position="164"/>
    </location>
</feature>
<evidence type="ECO:0000256" key="10">
    <source>
        <dbReference type="ARBA" id="ARBA00030775"/>
    </source>
</evidence>
<evidence type="ECO:0000256" key="9">
    <source>
        <dbReference type="ARBA" id="ARBA00025772"/>
    </source>
</evidence>
<comment type="similarity">
    <text evidence="9">Belongs to the GSP H family.</text>
</comment>
<keyword evidence="4" id="KW-0488">Methylation</keyword>
<name>A0ABT3TLI7_9GAMM</name>
<evidence type="ECO:0000256" key="2">
    <source>
        <dbReference type="ARBA" id="ARBA00021549"/>
    </source>
</evidence>
<keyword evidence="13" id="KW-1185">Reference proteome</keyword>
<evidence type="ECO:0000256" key="1">
    <source>
        <dbReference type="ARBA" id="ARBA00004377"/>
    </source>
</evidence>
<evidence type="ECO:0000256" key="6">
    <source>
        <dbReference type="ARBA" id="ARBA00022692"/>
    </source>
</evidence>
<dbReference type="Pfam" id="PF12019">
    <property type="entry name" value="GspH"/>
    <property type="match status" value="1"/>
</dbReference>
<reference evidence="12" key="1">
    <citation type="submission" date="2019-02" db="EMBL/GenBank/DDBJ databases">
        <authorList>
            <person name="Li S.-H."/>
        </authorList>
    </citation>
    <scope>NUCLEOTIDE SEQUENCE</scope>
    <source>
        <strain evidence="12">IMCC14734</strain>
    </source>
</reference>
<keyword evidence="3" id="KW-1003">Cell membrane</keyword>
<evidence type="ECO:0000256" key="3">
    <source>
        <dbReference type="ARBA" id="ARBA00022475"/>
    </source>
</evidence>
<dbReference type="Proteomes" id="UP001143362">
    <property type="component" value="Unassembled WGS sequence"/>
</dbReference>
<gene>
    <name evidence="12" type="ORF">EYC98_20260</name>
</gene>
<sequence length="181" mass="19996">MDGGAQGKTLLELIAVLAILSVLTTVAAPKLNASRESAEAQQFGQLLTRMLTLARRTAVTSGKRTTLCLSADQQHCSKSWSGSTTSILVFTDINQNRQLDSSDILHRAQSLQLTLGHGLWRGSLGRKYMRYRVDGSAVEFGRYSYCPSSRNRANFRQIVINHAGRAYTHYDDNGLVTDCAW</sequence>
<evidence type="ECO:0000259" key="11">
    <source>
        <dbReference type="Pfam" id="PF12019"/>
    </source>
</evidence>
<proteinExistence type="inferred from homology"/>
<evidence type="ECO:0000256" key="7">
    <source>
        <dbReference type="ARBA" id="ARBA00022989"/>
    </source>
</evidence>
<organism evidence="12 13">
    <name type="scientific">Candidatus Litorirhabdus singularis</name>
    <dbReference type="NCBI Taxonomy" id="2518993"/>
    <lineage>
        <taxon>Bacteria</taxon>
        <taxon>Pseudomonadati</taxon>
        <taxon>Pseudomonadota</taxon>
        <taxon>Gammaproteobacteria</taxon>
        <taxon>Cellvibrionales</taxon>
        <taxon>Halieaceae</taxon>
        <taxon>Candidatus Litorirhabdus</taxon>
    </lineage>
</organism>
<dbReference type="InterPro" id="IPR012902">
    <property type="entry name" value="N_methyl_site"/>
</dbReference>
<keyword evidence="5" id="KW-0997">Cell inner membrane</keyword>
<dbReference type="SUPFAM" id="SSF54523">
    <property type="entry name" value="Pili subunits"/>
    <property type="match status" value="1"/>
</dbReference>
<evidence type="ECO:0000313" key="13">
    <source>
        <dbReference type="Proteomes" id="UP001143362"/>
    </source>
</evidence>
<dbReference type="Gene3D" id="3.55.40.10">
    <property type="entry name" value="minor pseudopilin epsh domain"/>
    <property type="match status" value="1"/>
</dbReference>
<dbReference type="InterPro" id="IPR045584">
    <property type="entry name" value="Pilin-like"/>
</dbReference>
<keyword evidence="8" id="KW-0472">Membrane</keyword>
<comment type="subcellular location">
    <subcellularLocation>
        <location evidence="1">Cell inner membrane</location>
        <topology evidence="1">Single-pass membrane protein</topology>
    </subcellularLocation>
</comment>
<keyword evidence="7" id="KW-1133">Transmembrane helix</keyword>
<evidence type="ECO:0000256" key="4">
    <source>
        <dbReference type="ARBA" id="ARBA00022481"/>
    </source>
</evidence>
<comment type="caution">
    <text evidence="12">The sequence shown here is derived from an EMBL/GenBank/DDBJ whole genome shotgun (WGS) entry which is preliminary data.</text>
</comment>
<dbReference type="InterPro" id="IPR022346">
    <property type="entry name" value="T2SS_GspH"/>
</dbReference>
<keyword evidence="6" id="KW-0812">Transmembrane</keyword>
<protein>
    <recommendedName>
        <fullName evidence="2">Type II secretion system protein H</fullName>
    </recommendedName>
    <alternativeName>
        <fullName evidence="10">General secretion pathway protein H</fullName>
    </alternativeName>
</protein>
<dbReference type="NCBIfam" id="TIGR02532">
    <property type="entry name" value="IV_pilin_GFxxxE"/>
    <property type="match status" value="1"/>
</dbReference>
<dbReference type="EMBL" id="SHNN01000006">
    <property type="protein sequence ID" value="MCX2983202.1"/>
    <property type="molecule type" value="Genomic_DNA"/>
</dbReference>
<evidence type="ECO:0000256" key="8">
    <source>
        <dbReference type="ARBA" id="ARBA00023136"/>
    </source>
</evidence>
<evidence type="ECO:0000256" key="5">
    <source>
        <dbReference type="ARBA" id="ARBA00022519"/>
    </source>
</evidence>
<dbReference type="RefSeq" id="WP_279247239.1">
    <property type="nucleotide sequence ID" value="NZ_SHNN01000006.1"/>
</dbReference>